<evidence type="ECO:0000313" key="2">
    <source>
        <dbReference type="Proteomes" id="UP001430953"/>
    </source>
</evidence>
<reference evidence="1 2" key="1">
    <citation type="submission" date="2023-03" db="EMBL/GenBank/DDBJ databases">
        <title>High recombination rates correlate with genetic variation in Cardiocondyla obscurior ants.</title>
        <authorList>
            <person name="Errbii M."/>
        </authorList>
    </citation>
    <scope>NUCLEOTIDE SEQUENCE [LARGE SCALE GENOMIC DNA]</scope>
    <source>
        <strain evidence="1">Alpha-2009</strain>
        <tissue evidence="1">Whole body</tissue>
    </source>
</reference>
<gene>
    <name evidence="1" type="ORF">PUN28_006815</name>
</gene>
<proteinExistence type="predicted"/>
<protein>
    <submittedName>
        <fullName evidence="1">Uncharacterized protein</fullName>
    </submittedName>
</protein>
<keyword evidence="2" id="KW-1185">Reference proteome</keyword>
<dbReference type="EMBL" id="JADYXP020000006">
    <property type="protein sequence ID" value="KAL0121550.1"/>
    <property type="molecule type" value="Genomic_DNA"/>
</dbReference>
<dbReference type="Proteomes" id="UP001430953">
    <property type="component" value="Unassembled WGS sequence"/>
</dbReference>
<sequence length="128" mass="14521">MQIFAGYRNVSLKFARRSKLHPARAPACGACIILGLFSTRELHLNVFELLSPSSRYEEPCKIVAFQISFNFTSLNVRRGVARSTYRSERVNLTDCFELRCLSNVLGKFFLLAISIRIVRESMSALKKG</sequence>
<name>A0AAW2G1U7_9HYME</name>
<organism evidence="1 2">
    <name type="scientific">Cardiocondyla obscurior</name>
    <dbReference type="NCBI Taxonomy" id="286306"/>
    <lineage>
        <taxon>Eukaryota</taxon>
        <taxon>Metazoa</taxon>
        <taxon>Ecdysozoa</taxon>
        <taxon>Arthropoda</taxon>
        <taxon>Hexapoda</taxon>
        <taxon>Insecta</taxon>
        <taxon>Pterygota</taxon>
        <taxon>Neoptera</taxon>
        <taxon>Endopterygota</taxon>
        <taxon>Hymenoptera</taxon>
        <taxon>Apocrita</taxon>
        <taxon>Aculeata</taxon>
        <taxon>Formicoidea</taxon>
        <taxon>Formicidae</taxon>
        <taxon>Myrmicinae</taxon>
        <taxon>Cardiocondyla</taxon>
    </lineage>
</organism>
<accession>A0AAW2G1U7</accession>
<dbReference type="AlphaFoldDB" id="A0AAW2G1U7"/>
<comment type="caution">
    <text evidence="1">The sequence shown here is derived from an EMBL/GenBank/DDBJ whole genome shotgun (WGS) entry which is preliminary data.</text>
</comment>
<evidence type="ECO:0000313" key="1">
    <source>
        <dbReference type="EMBL" id="KAL0121550.1"/>
    </source>
</evidence>